<dbReference type="InterPro" id="IPR008271">
    <property type="entry name" value="Ser/Thr_kinase_AS"/>
</dbReference>
<dbReference type="PROSITE" id="PS00108">
    <property type="entry name" value="PROTEIN_KINASE_ST"/>
    <property type="match status" value="1"/>
</dbReference>
<reference evidence="2" key="1">
    <citation type="journal article" date="2020" name="J. Eukaryot. Microbiol.">
        <title>De novo Sequencing, Assembly and Annotation of the Transcriptome for the Free-Living Testate Amoeba Arcella intermedia.</title>
        <authorList>
            <person name="Ribeiro G.M."/>
            <person name="Porfirio-Sousa A.L."/>
            <person name="Maurer-Alcala X.X."/>
            <person name="Katz L.A."/>
            <person name="Lahr D.J.G."/>
        </authorList>
    </citation>
    <scope>NUCLEOTIDE SEQUENCE</scope>
</reference>
<organism evidence="2">
    <name type="scientific">Arcella intermedia</name>
    <dbReference type="NCBI Taxonomy" id="1963864"/>
    <lineage>
        <taxon>Eukaryota</taxon>
        <taxon>Amoebozoa</taxon>
        <taxon>Tubulinea</taxon>
        <taxon>Elardia</taxon>
        <taxon>Arcellinida</taxon>
        <taxon>Sphaerothecina</taxon>
        <taxon>Arcellidae</taxon>
        <taxon>Arcella</taxon>
    </lineage>
</organism>
<dbReference type="SUPFAM" id="SSF56112">
    <property type="entry name" value="Protein kinase-like (PK-like)"/>
    <property type="match status" value="1"/>
</dbReference>
<evidence type="ECO:0000259" key="1">
    <source>
        <dbReference type="PROSITE" id="PS50011"/>
    </source>
</evidence>
<dbReference type="EMBL" id="GIBP01006306">
    <property type="protein sequence ID" value="NDV35275.1"/>
    <property type="molecule type" value="Transcribed_RNA"/>
</dbReference>
<dbReference type="InterPro" id="IPR011009">
    <property type="entry name" value="Kinase-like_dom_sf"/>
</dbReference>
<dbReference type="GO" id="GO:0005634">
    <property type="term" value="C:nucleus"/>
    <property type="evidence" value="ECO:0007669"/>
    <property type="project" value="TreeGrafter"/>
</dbReference>
<name>A0A6B2LE78_9EUKA</name>
<dbReference type="Gene3D" id="1.10.510.10">
    <property type="entry name" value="Transferase(Phosphotransferase) domain 1"/>
    <property type="match status" value="1"/>
</dbReference>
<evidence type="ECO:0000313" key="2">
    <source>
        <dbReference type="EMBL" id="NDV35275.1"/>
    </source>
</evidence>
<dbReference type="PANTHER" id="PTHR44167">
    <property type="entry name" value="OVARIAN-SPECIFIC SERINE/THREONINE-PROTEIN KINASE LOK-RELATED"/>
    <property type="match status" value="1"/>
</dbReference>
<dbReference type="PANTHER" id="PTHR44167:SF24">
    <property type="entry name" value="SERINE_THREONINE-PROTEIN KINASE CHK2"/>
    <property type="match status" value="1"/>
</dbReference>
<dbReference type="PROSITE" id="PS50011">
    <property type="entry name" value="PROTEIN_KINASE_DOM"/>
    <property type="match status" value="1"/>
</dbReference>
<sequence>MPFSGKIMEKQYYENELEMMKAVGKCRWIVPLIDTFQVDEELWAIVMPVYTKNVSQLMEIWETSNSYKPDCQSIVNVFFSLLKALKHLSVLRIAHCDIKTENLMIDYNGNVVLIDFGAATFYGQEVFEFSKESLDVIETDKHEHFQIAGLQIDLLCMATTLVKMGTGKIGTKKLVGLRAKIRDHLKEEDCELFYQFANLCLNTLENRTQSLDTTHLEHIWMEAAQIAKEYRLPAEWSE</sequence>
<dbReference type="AlphaFoldDB" id="A0A6B2LE78"/>
<dbReference type="Pfam" id="PF00069">
    <property type="entry name" value="Pkinase"/>
    <property type="match status" value="1"/>
</dbReference>
<dbReference type="GO" id="GO:0005524">
    <property type="term" value="F:ATP binding"/>
    <property type="evidence" value="ECO:0007669"/>
    <property type="project" value="InterPro"/>
</dbReference>
<feature type="domain" description="Protein kinase" evidence="1">
    <location>
        <begin position="1"/>
        <end position="221"/>
    </location>
</feature>
<accession>A0A6B2LE78</accession>
<dbReference type="GO" id="GO:0044773">
    <property type="term" value="P:mitotic DNA damage checkpoint signaling"/>
    <property type="evidence" value="ECO:0007669"/>
    <property type="project" value="TreeGrafter"/>
</dbReference>
<proteinExistence type="predicted"/>
<dbReference type="SMART" id="SM00220">
    <property type="entry name" value="S_TKc"/>
    <property type="match status" value="1"/>
</dbReference>
<dbReference type="GO" id="GO:0004674">
    <property type="term" value="F:protein serine/threonine kinase activity"/>
    <property type="evidence" value="ECO:0007669"/>
    <property type="project" value="TreeGrafter"/>
</dbReference>
<dbReference type="InterPro" id="IPR000719">
    <property type="entry name" value="Prot_kinase_dom"/>
</dbReference>
<protein>
    <recommendedName>
        <fullName evidence="1">Protein kinase domain-containing protein</fullName>
    </recommendedName>
</protein>